<evidence type="ECO:0000256" key="1">
    <source>
        <dbReference type="SAM" id="Phobius"/>
    </source>
</evidence>
<keyword evidence="1" id="KW-1133">Transmembrane helix</keyword>
<feature type="transmembrane region" description="Helical" evidence="1">
    <location>
        <begin position="166"/>
        <end position="182"/>
    </location>
</feature>
<name>A0ABW1PIW5_9PSEU</name>
<keyword evidence="2" id="KW-0808">Transferase</keyword>
<dbReference type="Pfam" id="PF01066">
    <property type="entry name" value="CDP-OH_P_transf"/>
    <property type="match status" value="1"/>
</dbReference>
<dbReference type="EMBL" id="JBHSQO010000081">
    <property type="protein sequence ID" value="MFC6094887.1"/>
    <property type="molecule type" value="Genomic_DNA"/>
</dbReference>
<evidence type="ECO:0000313" key="2">
    <source>
        <dbReference type="EMBL" id="MFC6094887.1"/>
    </source>
</evidence>
<dbReference type="Gene3D" id="1.20.120.1760">
    <property type="match status" value="1"/>
</dbReference>
<dbReference type="EC" id="2.7.8.-" evidence="2"/>
<comment type="caution">
    <text evidence="2">The sequence shown here is derived from an EMBL/GenBank/DDBJ whole genome shotgun (WGS) entry which is preliminary data.</text>
</comment>
<accession>A0ABW1PIW5</accession>
<dbReference type="RefSeq" id="WP_380643587.1">
    <property type="nucleotide sequence ID" value="NZ_JBHSQO010000081.1"/>
</dbReference>
<feature type="transmembrane region" description="Helical" evidence="1">
    <location>
        <begin position="188"/>
        <end position="213"/>
    </location>
</feature>
<evidence type="ECO:0000313" key="3">
    <source>
        <dbReference type="Proteomes" id="UP001596220"/>
    </source>
</evidence>
<reference evidence="3" key="1">
    <citation type="journal article" date="2019" name="Int. J. Syst. Evol. Microbiol.">
        <title>The Global Catalogue of Microorganisms (GCM) 10K type strain sequencing project: providing services to taxonomists for standard genome sequencing and annotation.</title>
        <authorList>
            <consortium name="The Broad Institute Genomics Platform"/>
            <consortium name="The Broad Institute Genome Sequencing Center for Infectious Disease"/>
            <person name="Wu L."/>
            <person name="Ma J."/>
        </authorList>
    </citation>
    <scope>NUCLEOTIDE SEQUENCE [LARGE SCALE GENOMIC DNA]</scope>
    <source>
        <strain evidence="3">CGMCC 4.7246</strain>
    </source>
</reference>
<protein>
    <submittedName>
        <fullName evidence="2">CDP-alcohol phosphatidyltransferase family protein</fullName>
        <ecNumber evidence="2">2.7.8.-</ecNumber>
    </submittedName>
</protein>
<dbReference type="Proteomes" id="UP001596220">
    <property type="component" value="Unassembled WGS sequence"/>
</dbReference>
<keyword evidence="1" id="KW-0812">Transmembrane</keyword>
<organism evidence="2 3">
    <name type="scientific">Saccharothrix lopnurensis</name>
    <dbReference type="NCBI Taxonomy" id="1670621"/>
    <lineage>
        <taxon>Bacteria</taxon>
        <taxon>Bacillati</taxon>
        <taxon>Actinomycetota</taxon>
        <taxon>Actinomycetes</taxon>
        <taxon>Pseudonocardiales</taxon>
        <taxon>Pseudonocardiaceae</taxon>
        <taxon>Saccharothrix</taxon>
    </lineage>
</organism>
<proteinExistence type="predicted"/>
<feature type="transmembrane region" description="Helical" evidence="1">
    <location>
        <begin position="113"/>
        <end position="138"/>
    </location>
</feature>
<sequence>MDNLDEPVEGWSRLHGQDVSGNRLAVGWIRFVHALARRLPGASPDALSVCGVLVAVAALGPAALGGRWALLSAPLVVLSGVLDGLDGAVALRTGRARPLGAVVDAVADRLSDVALVGLLVVLGGPGWLGAAVGGALFLHEYARARAQGVGMTGAGAVTVAERPTRVVIAAVACLGAGAWPAGAPWLGWSWGAVCLALWAVVAVVGGVQLAVALRRGLAGLTPVR</sequence>
<dbReference type="InterPro" id="IPR043130">
    <property type="entry name" value="CDP-OH_PTrfase_TM_dom"/>
</dbReference>
<keyword evidence="1" id="KW-0472">Membrane</keyword>
<keyword evidence="3" id="KW-1185">Reference proteome</keyword>
<dbReference type="GO" id="GO:0016740">
    <property type="term" value="F:transferase activity"/>
    <property type="evidence" value="ECO:0007669"/>
    <property type="project" value="UniProtKB-KW"/>
</dbReference>
<feature type="transmembrane region" description="Helical" evidence="1">
    <location>
        <begin position="46"/>
        <end position="70"/>
    </location>
</feature>
<gene>
    <name evidence="2" type="ORF">ACFP3R_36970</name>
</gene>
<dbReference type="InterPro" id="IPR000462">
    <property type="entry name" value="CDP-OH_P_trans"/>
</dbReference>